<proteinExistence type="predicted"/>
<dbReference type="InterPro" id="IPR016208">
    <property type="entry name" value="Ald_Oxase/xanthine_DH-like"/>
</dbReference>
<feature type="non-terminal residue" evidence="2">
    <location>
        <position position="1"/>
    </location>
</feature>
<dbReference type="EMBL" id="BARU01007684">
    <property type="protein sequence ID" value="GAH46899.1"/>
    <property type="molecule type" value="Genomic_DNA"/>
</dbReference>
<dbReference type="Pfam" id="PF02738">
    <property type="entry name" value="MoCoBD_1"/>
    <property type="match status" value="1"/>
</dbReference>
<sequence>EYLEEVRKILHNKPYTVVGKNIRRVDAIDKVTGLAKYTTDYLIENALVVKPVRSPYPHAVVKKISKTSALKVAGVEAVVTAEDVPGVNEVVYMVPDQPLITNKARYVGDIVALIVAKDEEAAWQGVDALKVEYEELPAIFDPLEALNSDIRLHENDNIAGVVRIRKGDVEEAFRQCDVIVERTYQAGSQEHAYLEPEAALAIPTGHRSITVIGTTQNPFRTRATVASILGWEHADVTIITPYIGGAFGGKDTYGPIICSLPALVAAKLSKPAMIVYSRYESAAYRFKRAPFEIKYKTGAARDGKLLAVQVDYMVEAGAYSTQAIGLMKRAAYHATGVYEVPNVKVDGKAVYTNNLPSAAFNGYGNPQMLFAAESQVELLAEELNLDPVEFRLKNV</sequence>
<dbReference type="SMART" id="SM01008">
    <property type="entry name" value="Ald_Xan_dh_C"/>
    <property type="match status" value="1"/>
</dbReference>
<gene>
    <name evidence="2" type="ORF">S03H2_15141</name>
</gene>
<feature type="non-terminal residue" evidence="2">
    <location>
        <position position="395"/>
    </location>
</feature>
<reference evidence="2" key="1">
    <citation type="journal article" date="2014" name="Front. Microbiol.">
        <title>High frequency of phylogenetically diverse reductive dehalogenase-homologous genes in deep subseafloor sedimentary metagenomes.</title>
        <authorList>
            <person name="Kawai M."/>
            <person name="Futagami T."/>
            <person name="Toyoda A."/>
            <person name="Takaki Y."/>
            <person name="Nishi S."/>
            <person name="Hori S."/>
            <person name="Arai W."/>
            <person name="Tsubouchi T."/>
            <person name="Morono Y."/>
            <person name="Uchiyama I."/>
            <person name="Ito T."/>
            <person name="Fujiyama A."/>
            <person name="Inagaki F."/>
            <person name="Takami H."/>
        </authorList>
    </citation>
    <scope>NUCLEOTIDE SEQUENCE</scope>
    <source>
        <strain evidence="2">Expedition CK06-06</strain>
    </source>
</reference>
<dbReference type="InterPro" id="IPR000674">
    <property type="entry name" value="Ald_Oxase/Xan_DH_a/b"/>
</dbReference>
<dbReference type="GO" id="GO:0016491">
    <property type="term" value="F:oxidoreductase activity"/>
    <property type="evidence" value="ECO:0007669"/>
    <property type="project" value="InterPro"/>
</dbReference>
<dbReference type="Pfam" id="PF01315">
    <property type="entry name" value="Ald_Xan_dh_C"/>
    <property type="match status" value="1"/>
</dbReference>
<dbReference type="InterPro" id="IPR037165">
    <property type="entry name" value="AldOxase/xan_DH_Mopterin-bd_sf"/>
</dbReference>
<dbReference type="GO" id="GO:0005506">
    <property type="term" value="F:iron ion binding"/>
    <property type="evidence" value="ECO:0007669"/>
    <property type="project" value="InterPro"/>
</dbReference>
<feature type="domain" description="Aldehyde oxidase/xanthine dehydrogenase a/b hammerhead" evidence="1">
    <location>
        <begin position="32"/>
        <end position="137"/>
    </location>
</feature>
<evidence type="ECO:0000313" key="2">
    <source>
        <dbReference type="EMBL" id="GAH46899.1"/>
    </source>
</evidence>
<dbReference type="SUPFAM" id="SSF56003">
    <property type="entry name" value="Molybdenum cofactor-binding domain"/>
    <property type="match status" value="1"/>
</dbReference>
<dbReference type="Gene3D" id="3.30.365.10">
    <property type="entry name" value="Aldehyde oxidase/xanthine dehydrogenase, molybdopterin binding domain"/>
    <property type="match status" value="2"/>
</dbReference>
<dbReference type="PANTHER" id="PTHR11908">
    <property type="entry name" value="XANTHINE DEHYDROGENASE"/>
    <property type="match status" value="1"/>
</dbReference>
<dbReference type="InterPro" id="IPR008274">
    <property type="entry name" value="AldOxase/xan_DH_MoCoBD1"/>
</dbReference>
<comment type="caution">
    <text evidence="2">The sequence shown here is derived from an EMBL/GenBank/DDBJ whole genome shotgun (WGS) entry which is preliminary data.</text>
</comment>
<dbReference type="InterPro" id="IPR036856">
    <property type="entry name" value="Ald_Oxase/Xan_DH_a/b_sf"/>
</dbReference>
<organism evidence="2">
    <name type="scientific">marine sediment metagenome</name>
    <dbReference type="NCBI Taxonomy" id="412755"/>
    <lineage>
        <taxon>unclassified sequences</taxon>
        <taxon>metagenomes</taxon>
        <taxon>ecological metagenomes</taxon>
    </lineage>
</organism>
<dbReference type="AlphaFoldDB" id="X1GZ52"/>
<name>X1GZ52_9ZZZZ</name>
<dbReference type="Gene3D" id="3.90.1170.50">
    <property type="entry name" value="Aldehyde oxidase/xanthine dehydrogenase, a/b hammerhead"/>
    <property type="match status" value="1"/>
</dbReference>
<protein>
    <recommendedName>
        <fullName evidence="1">Aldehyde oxidase/xanthine dehydrogenase a/b hammerhead domain-containing protein</fullName>
    </recommendedName>
</protein>
<evidence type="ECO:0000259" key="1">
    <source>
        <dbReference type="SMART" id="SM01008"/>
    </source>
</evidence>
<dbReference type="SUPFAM" id="SSF54665">
    <property type="entry name" value="CO dehydrogenase molybdoprotein N-domain-like"/>
    <property type="match status" value="1"/>
</dbReference>
<accession>X1GZ52</accession>
<dbReference type="PANTHER" id="PTHR11908:SF157">
    <property type="entry name" value="XANTHINE DEHYDROGENASE SUBUNIT D-RELATED"/>
    <property type="match status" value="1"/>
</dbReference>